<evidence type="ECO:0000313" key="9">
    <source>
        <dbReference type="EMBL" id="KII66833.1"/>
    </source>
</evidence>
<dbReference type="EC" id="2.1.1.77" evidence="3"/>
<evidence type="ECO:0000256" key="4">
    <source>
        <dbReference type="ARBA" id="ARBA00022490"/>
    </source>
</evidence>
<dbReference type="GO" id="GO:0004719">
    <property type="term" value="F:protein-L-isoaspartate (D-aspartate) O-methyltransferase activity"/>
    <property type="evidence" value="ECO:0007669"/>
    <property type="project" value="UniProtKB-EC"/>
</dbReference>
<dbReference type="EMBL" id="JWZT01003431">
    <property type="protein sequence ID" value="KII66833.1"/>
    <property type="molecule type" value="Genomic_DNA"/>
</dbReference>
<name>A0A0C2J4S8_THEKT</name>
<accession>A0A0C2J4S8</accession>
<dbReference type="OrthoDB" id="73890at2759"/>
<dbReference type="SUPFAM" id="SSF53335">
    <property type="entry name" value="S-adenosyl-L-methionine-dependent methyltransferases"/>
    <property type="match status" value="1"/>
</dbReference>
<reference evidence="8 10" key="1">
    <citation type="journal article" date="2014" name="Genome Biol. Evol.">
        <title>The genome of the myxosporean Thelohanellus kitauei shows adaptations to nutrient acquisition within its fish host.</title>
        <authorList>
            <person name="Yang Y."/>
            <person name="Xiong J."/>
            <person name="Zhou Z."/>
            <person name="Huo F."/>
            <person name="Miao W."/>
            <person name="Ran C."/>
            <person name="Liu Y."/>
            <person name="Zhang J."/>
            <person name="Feng J."/>
            <person name="Wang M."/>
            <person name="Wang M."/>
            <person name="Wang L."/>
            <person name="Yao B."/>
        </authorList>
    </citation>
    <scope>NUCLEOTIDE SEQUENCE [LARGE SCALE GENOMIC DNA]</scope>
    <source>
        <strain evidence="8">Wuqing</strain>
    </source>
</reference>
<evidence type="ECO:0000256" key="1">
    <source>
        <dbReference type="ARBA" id="ARBA00004496"/>
    </source>
</evidence>
<dbReference type="AlphaFoldDB" id="A0A0C2J4S8"/>
<keyword evidence="5 8" id="KW-0489">Methyltransferase</keyword>
<keyword evidence="4" id="KW-0963">Cytoplasm</keyword>
<dbReference type="InterPro" id="IPR029063">
    <property type="entry name" value="SAM-dependent_MTases_sf"/>
</dbReference>
<dbReference type="GO" id="GO:0005737">
    <property type="term" value="C:cytoplasm"/>
    <property type="evidence" value="ECO:0007669"/>
    <property type="project" value="UniProtKB-SubCell"/>
</dbReference>
<gene>
    <name evidence="9" type="ORF">RF11_02432</name>
    <name evidence="8" type="ORF">RF11_11491</name>
</gene>
<evidence type="ECO:0000256" key="5">
    <source>
        <dbReference type="ARBA" id="ARBA00022603"/>
    </source>
</evidence>
<dbReference type="Pfam" id="PF01135">
    <property type="entry name" value="PCMT"/>
    <property type="match status" value="1"/>
</dbReference>
<comment type="subcellular location">
    <subcellularLocation>
        <location evidence="1">Cytoplasm</location>
    </subcellularLocation>
</comment>
<evidence type="ECO:0000256" key="3">
    <source>
        <dbReference type="ARBA" id="ARBA00011890"/>
    </source>
</evidence>
<organism evidence="8 10">
    <name type="scientific">Thelohanellus kitauei</name>
    <name type="common">Myxosporean</name>
    <dbReference type="NCBI Taxonomy" id="669202"/>
    <lineage>
        <taxon>Eukaryota</taxon>
        <taxon>Metazoa</taxon>
        <taxon>Cnidaria</taxon>
        <taxon>Myxozoa</taxon>
        <taxon>Myxosporea</taxon>
        <taxon>Bivalvulida</taxon>
        <taxon>Platysporina</taxon>
        <taxon>Myxobolidae</taxon>
        <taxon>Thelohanellus</taxon>
    </lineage>
</organism>
<dbReference type="InterPro" id="IPR000682">
    <property type="entry name" value="PCMT"/>
</dbReference>
<dbReference type="EMBL" id="JWZT01004468">
    <property type="protein sequence ID" value="KII64063.1"/>
    <property type="molecule type" value="Genomic_DNA"/>
</dbReference>
<evidence type="ECO:0000256" key="7">
    <source>
        <dbReference type="ARBA" id="ARBA00022691"/>
    </source>
</evidence>
<comment type="similarity">
    <text evidence="2">Belongs to the methyltransferase superfamily. L-isoaspartyl/D-aspartyl protein methyltransferase family.</text>
</comment>
<protein>
    <recommendedName>
        <fullName evidence="3">protein-L-isoaspartate(D-aspartate) O-methyltransferase</fullName>
        <ecNumber evidence="3">2.1.1.77</ecNumber>
    </recommendedName>
</protein>
<dbReference type="PANTHER" id="PTHR11579">
    <property type="entry name" value="PROTEIN-L-ISOASPARTATE O-METHYLTRANSFERASE"/>
    <property type="match status" value="1"/>
</dbReference>
<dbReference type="Proteomes" id="UP000031668">
    <property type="component" value="Unassembled WGS sequence"/>
</dbReference>
<proteinExistence type="inferred from homology"/>
<dbReference type="OMA" id="REDNSHF"/>
<evidence type="ECO:0000256" key="6">
    <source>
        <dbReference type="ARBA" id="ARBA00022679"/>
    </source>
</evidence>
<evidence type="ECO:0000313" key="10">
    <source>
        <dbReference type="Proteomes" id="UP000031668"/>
    </source>
</evidence>
<keyword evidence="7" id="KW-0949">S-adenosyl-L-methionine</keyword>
<evidence type="ECO:0000313" key="8">
    <source>
        <dbReference type="EMBL" id="KII64063.1"/>
    </source>
</evidence>
<evidence type="ECO:0000256" key="2">
    <source>
        <dbReference type="ARBA" id="ARBA00005369"/>
    </source>
</evidence>
<dbReference type="GO" id="GO:0032259">
    <property type="term" value="P:methylation"/>
    <property type="evidence" value="ECO:0007669"/>
    <property type="project" value="UniProtKB-KW"/>
</dbReference>
<sequence>MKAVDRKYFAPENPYDNYPVGIGLNIPISAPYIVTYSLPKHAHALEIFESRLRNPQCRALDVGSGSGYMTLCMAVINGFKNTVIGIEHFGRIINQSINNISNAGYSPLLESGKIKFIS</sequence>
<keyword evidence="10" id="KW-1185">Reference proteome</keyword>
<keyword evidence="6 8" id="KW-0808">Transferase</keyword>
<dbReference type="PANTHER" id="PTHR11579:SF0">
    <property type="entry name" value="PROTEIN-L-ISOASPARTATE(D-ASPARTATE) O-METHYLTRANSFERASE"/>
    <property type="match status" value="1"/>
</dbReference>
<dbReference type="Gene3D" id="3.40.50.150">
    <property type="entry name" value="Vaccinia Virus protein VP39"/>
    <property type="match status" value="1"/>
</dbReference>
<comment type="caution">
    <text evidence="8">The sequence shown here is derived from an EMBL/GenBank/DDBJ whole genome shotgun (WGS) entry which is preliminary data.</text>
</comment>